<evidence type="ECO:0000313" key="2">
    <source>
        <dbReference type="Proteomes" id="UP000324222"/>
    </source>
</evidence>
<dbReference type="EMBL" id="VSRR010053165">
    <property type="protein sequence ID" value="MPC80147.1"/>
    <property type="molecule type" value="Genomic_DNA"/>
</dbReference>
<dbReference type="AlphaFoldDB" id="A0A5B7IF07"/>
<keyword evidence="2" id="KW-1185">Reference proteome</keyword>
<proteinExistence type="predicted"/>
<organism evidence="1 2">
    <name type="scientific">Portunus trituberculatus</name>
    <name type="common">Swimming crab</name>
    <name type="synonym">Neptunus trituberculatus</name>
    <dbReference type="NCBI Taxonomy" id="210409"/>
    <lineage>
        <taxon>Eukaryota</taxon>
        <taxon>Metazoa</taxon>
        <taxon>Ecdysozoa</taxon>
        <taxon>Arthropoda</taxon>
        <taxon>Crustacea</taxon>
        <taxon>Multicrustacea</taxon>
        <taxon>Malacostraca</taxon>
        <taxon>Eumalacostraca</taxon>
        <taxon>Eucarida</taxon>
        <taxon>Decapoda</taxon>
        <taxon>Pleocyemata</taxon>
        <taxon>Brachyura</taxon>
        <taxon>Eubrachyura</taxon>
        <taxon>Portunoidea</taxon>
        <taxon>Portunidae</taxon>
        <taxon>Portuninae</taxon>
        <taxon>Portunus</taxon>
    </lineage>
</organism>
<name>A0A5B7IF07_PORTR</name>
<accession>A0A5B7IF07</accession>
<dbReference type="Proteomes" id="UP000324222">
    <property type="component" value="Unassembled WGS sequence"/>
</dbReference>
<sequence>MYHLSNLHHKALAASWHNPSINNA</sequence>
<comment type="caution">
    <text evidence="1">The sequence shown here is derived from an EMBL/GenBank/DDBJ whole genome shotgun (WGS) entry which is preliminary data.</text>
</comment>
<protein>
    <submittedName>
        <fullName evidence="1">Uncharacterized protein</fullName>
    </submittedName>
</protein>
<gene>
    <name evidence="1" type="ORF">E2C01_074716</name>
</gene>
<reference evidence="1 2" key="1">
    <citation type="submission" date="2019-05" db="EMBL/GenBank/DDBJ databases">
        <title>Another draft genome of Portunus trituberculatus and its Hox gene families provides insights of decapod evolution.</title>
        <authorList>
            <person name="Jeong J.-H."/>
            <person name="Song I."/>
            <person name="Kim S."/>
            <person name="Choi T."/>
            <person name="Kim D."/>
            <person name="Ryu S."/>
            <person name="Kim W."/>
        </authorList>
    </citation>
    <scope>NUCLEOTIDE SEQUENCE [LARGE SCALE GENOMIC DNA]</scope>
    <source>
        <tissue evidence="1">Muscle</tissue>
    </source>
</reference>
<evidence type="ECO:0000313" key="1">
    <source>
        <dbReference type="EMBL" id="MPC80147.1"/>
    </source>
</evidence>